<sequence>MSEVVDIEIPVVRPIGIGGFVGRWNDHADAVLTLLLEDGDAVHIALEDELLAAVESKAIELRAAKIETAELLMELGLYREG</sequence>
<gene>
    <name evidence="1" type="ORF">CG716_11055</name>
</gene>
<dbReference type="AlphaFoldDB" id="A0A255DKR3"/>
<proteinExistence type="predicted"/>
<evidence type="ECO:0000313" key="2">
    <source>
        <dbReference type="Proteomes" id="UP000216063"/>
    </source>
</evidence>
<keyword evidence="2" id="KW-1185">Reference proteome</keyword>
<organism evidence="1 2">
    <name type="scientific">Mycolicibacterium sphagni</name>
    <dbReference type="NCBI Taxonomy" id="1786"/>
    <lineage>
        <taxon>Bacteria</taxon>
        <taxon>Bacillati</taxon>
        <taxon>Actinomycetota</taxon>
        <taxon>Actinomycetes</taxon>
        <taxon>Mycobacteriales</taxon>
        <taxon>Mycobacteriaceae</taxon>
        <taxon>Mycolicibacterium</taxon>
    </lineage>
</organism>
<accession>A0A255DKR3</accession>
<dbReference type="Proteomes" id="UP000216063">
    <property type="component" value="Unassembled WGS sequence"/>
</dbReference>
<evidence type="ECO:0000313" key="1">
    <source>
        <dbReference type="EMBL" id="OYN79988.1"/>
    </source>
</evidence>
<name>A0A255DKR3_9MYCO</name>
<comment type="caution">
    <text evidence="1">The sequence shown here is derived from an EMBL/GenBank/DDBJ whole genome shotgun (WGS) entry which is preliminary data.</text>
</comment>
<dbReference type="EMBL" id="NOZR01000007">
    <property type="protein sequence ID" value="OYN79988.1"/>
    <property type="molecule type" value="Genomic_DNA"/>
</dbReference>
<protein>
    <submittedName>
        <fullName evidence="1">Uncharacterized protein</fullName>
    </submittedName>
</protein>
<reference evidence="1 2" key="1">
    <citation type="submission" date="2017-07" db="EMBL/GenBank/DDBJ databases">
        <title>The new phylogeny of genus Mycobacterium.</title>
        <authorList>
            <person name="Tortoli E."/>
            <person name="Trovato A."/>
            <person name="Cirillo D.M."/>
        </authorList>
    </citation>
    <scope>NUCLEOTIDE SEQUENCE [LARGE SCALE GENOMIC DNA]</scope>
    <source>
        <strain evidence="1 2">ATCC 33027</strain>
    </source>
</reference>
<dbReference type="RefSeq" id="WP_094479369.1">
    <property type="nucleotide sequence ID" value="NZ_NOZR01000007.1"/>
</dbReference>